<keyword evidence="2" id="KW-0805">Transcription regulation</keyword>
<keyword evidence="4" id="KW-0804">Transcription</keyword>
<dbReference type="InterPro" id="IPR058163">
    <property type="entry name" value="LysR-type_TF_proteobact-type"/>
</dbReference>
<evidence type="ECO:0000259" key="5">
    <source>
        <dbReference type="PROSITE" id="PS50931"/>
    </source>
</evidence>
<dbReference type="AlphaFoldDB" id="A0A1G6GPP2"/>
<keyword evidence="7" id="KW-1185">Reference proteome</keyword>
<dbReference type="CDD" id="cd08474">
    <property type="entry name" value="PBP2_CrgA_like_5"/>
    <property type="match status" value="1"/>
</dbReference>
<dbReference type="PANTHER" id="PTHR30537:SF1">
    <property type="entry name" value="HTH-TYPE TRANSCRIPTIONAL REGULATOR PGRR"/>
    <property type="match status" value="1"/>
</dbReference>
<reference evidence="7" key="1">
    <citation type="submission" date="2016-09" db="EMBL/GenBank/DDBJ databases">
        <authorList>
            <person name="Varghese N."/>
            <person name="Submissions S."/>
        </authorList>
    </citation>
    <scope>NUCLEOTIDE SEQUENCE [LARGE SCALE GENOMIC DNA]</scope>
    <source>
        <strain evidence="7">ANC 3699</strain>
    </source>
</reference>
<dbReference type="RefSeq" id="WP_092614625.1">
    <property type="nucleotide sequence ID" value="NZ_FMYK01000001.1"/>
</dbReference>
<dbReference type="Gene3D" id="1.10.10.10">
    <property type="entry name" value="Winged helix-like DNA-binding domain superfamily/Winged helix DNA-binding domain"/>
    <property type="match status" value="1"/>
</dbReference>
<organism evidence="6 7">
    <name type="scientific">Acinetobacter marinus</name>
    <dbReference type="NCBI Taxonomy" id="281375"/>
    <lineage>
        <taxon>Bacteria</taxon>
        <taxon>Pseudomonadati</taxon>
        <taxon>Pseudomonadota</taxon>
        <taxon>Gammaproteobacteria</taxon>
        <taxon>Moraxellales</taxon>
        <taxon>Moraxellaceae</taxon>
        <taxon>Acinetobacter</taxon>
    </lineage>
</organism>
<gene>
    <name evidence="6" type="ORF">SAMN05421749_101168</name>
</gene>
<dbReference type="FunFam" id="1.10.10.10:FF:000001">
    <property type="entry name" value="LysR family transcriptional regulator"/>
    <property type="match status" value="1"/>
</dbReference>
<proteinExistence type="inferred from homology"/>
<dbReference type="InterPro" id="IPR005119">
    <property type="entry name" value="LysR_subst-bd"/>
</dbReference>
<dbReference type="SUPFAM" id="SSF53850">
    <property type="entry name" value="Periplasmic binding protein-like II"/>
    <property type="match status" value="1"/>
</dbReference>
<evidence type="ECO:0000256" key="2">
    <source>
        <dbReference type="ARBA" id="ARBA00023015"/>
    </source>
</evidence>
<evidence type="ECO:0000313" key="7">
    <source>
        <dbReference type="Proteomes" id="UP000242317"/>
    </source>
</evidence>
<evidence type="ECO:0000313" key="6">
    <source>
        <dbReference type="EMBL" id="SDB83166.1"/>
    </source>
</evidence>
<dbReference type="GO" id="GO:0006351">
    <property type="term" value="P:DNA-templated transcription"/>
    <property type="evidence" value="ECO:0007669"/>
    <property type="project" value="TreeGrafter"/>
</dbReference>
<dbReference type="InterPro" id="IPR000847">
    <property type="entry name" value="LysR_HTH_N"/>
</dbReference>
<dbReference type="Pfam" id="PF03466">
    <property type="entry name" value="LysR_substrate"/>
    <property type="match status" value="1"/>
</dbReference>
<dbReference type="Pfam" id="PF00126">
    <property type="entry name" value="HTH_1"/>
    <property type="match status" value="1"/>
</dbReference>
<dbReference type="InterPro" id="IPR036388">
    <property type="entry name" value="WH-like_DNA-bd_sf"/>
</dbReference>
<dbReference type="OrthoDB" id="9813056at2"/>
<dbReference type="SUPFAM" id="SSF46785">
    <property type="entry name" value="Winged helix' DNA-binding domain"/>
    <property type="match status" value="1"/>
</dbReference>
<dbReference type="InterPro" id="IPR036390">
    <property type="entry name" value="WH_DNA-bd_sf"/>
</dbReference>
<keyword evidence="3 6" id="KW-0238">DNA-binding</keyword>
<feature type="domain" description="HTH lysR-type" evidence="5">
    <location>
        <begin position="3"/>
        <end position="60"/>
    </location>
</feature>
<name>A0A1G6GPP2_9GAMM</name>
<evidence type="ECO:0000256" key="3">
    <source>
        <dbReference type="ARBA" id="ARBA00023125"/>
    </source>
</evidence>
<dbReference type="GO" id="GO:0043565">
    <property type="term" value="F:sequence-specific DNA binding"/>
    <property type="evidence" value="ECO:0007669"/>
    <property type="project" value="TreeGrafter"/>
</dbReference>
<comment type="similarity">
    <text evidence="1">Belongs to the LysR transcriptional regulatory family.</text>
</comment>
<protein>
    <submittedName>
        <fullName evidence="6">DNA-binding transcriptional regulator, LysR family</fullName>
    </submittedName>
</protein>
<dbReference type="Gene3D" id="3.40.190.290">
    <property type="match status" value="1"/>
</dbReference>
<evidence type="ECO:0000256" key="1">
    <source>
        <dbReference type="ARBA" id="ARBA00009437"/>
    </source>
</evidence>
<dbReference type="GO" id="GO:0003700">
    <property type="term" value="F:DNA-binding transcription factor activity"/>
    <property type="evidence" value="ECO:0007669"/>
    <property type="project" value="InterPro"/>
</dbReference>
<evidence type="ECO:0000256" key="4">
    <source>
        <dbReference type="ARBA" id="ARBA00023163"/>
    </source>
</evidence>
<dbReference type="Proteomes" id="UP000242317">
    <property type="component" value="Unassembled WGS sequence"/>
</dbReference>
<accession>A0A1G6GPP2</accession>
<dbReference type="PANTHER" id="PTHR30537">
    <property type="entry name" value="HTH-TYPE TRANSCRIPTIONAL REGULATOR"/>
    <property type="match status" value="1"/>
</dbReference>
<dbReference type="PRINTS" id="PR00039">
    <property type="entry name" value="HTHLYSR"/>
</dbReference>
<dbReference type="PROSITE" id="PS50931">
    <property type="entry name" value="HTH_LYSR"/>
    <property type="match status" value="1"/>
</dbReference>
<sequence length="294" mass="33650">MLDNLNELKAFITVAQCQSFTKAAAQLGVSQSALSHTIKTLETSLNIRLLHRTTRSVSTTDAGEQLLQSVEPLLTQIGSEMHRLTEFRNSLSGTIRIHATDHSIRMIWDRLFPLLQQHPEIQLEVATEYRFTDIVAERYDMGIRLGSHVNKDMIAVRICEDLELAVVASPAYFQKYPKPQHIDDLAEHNCLNMRLPTKGGLMAWEFRMSDQHVVEKHVEGQFTFNQTPHIIKAAKEHLGLAWVPKDLVKEDIKSGELICVLEEYQMSYPGYHLYYPNRRDSSPIFRLIVDALKI</sequence>
<dbReference type="EMBL" id="FMYK01000001">
    <property type="protein sequence ID" value="SDB83166.1"/>
    <property type="molecule type" value="Genomic_DNA"/>
</dbReference>